<accession>A0A7K1T0N6</accession>
<dbReference type="RefSeq" id="WP_157569051.1">
    <property type="nucleotide sequence ID" value="NZ_WPIK01000018.1"/>
</dbReference>
<dbReference type="Gene3D" id="2.60.120.560">
    <property type="entry name" value="Exo-inulinase, domain 1"/>
    <property type="match status" value="2"/>
</dbReference>
<dbReference type="InterPro" id="IPR010496">
    <property type="entry name" value="AL/BT2_dom"/>
</dbReference>
<proteinExistence type="predicted"/>
<reference evidence="2 3" key="1">
    <citation type="submission" date="2019-12" db="EMBL/GenBank/DDBJ databases">
        <title>Mucilaginibacter sp. HMF7410 genome sequencing and assembly.</title>
        <authorList>
            <person name="Kang H."/>
            <person name="Cha I."/>
            <person name="Kim H."/>
            <person name="Joh K."/>
        </authorList>
    </citation>
    <scope>NUCLEOTIDE SEQUENCE [LARGE SCALE GENOMIC DNA]</scope>
    <source>
        <strain evidence="2 3">HMF7410</strain>
    </source>
</reference>
<organism evidence="2 3">
    <name type="scientific">Mucilaginibacter arboris</name>
    <dbReference type="NCBI Taxonomy" id="2682090"/>
    <lineage>
        <taxon>Bacteria</taxon>
        <taxon>Pseudomonadati</taxon>
        <taxon>Bacteroidota</taxon>
        <taxon>Sphingobacteriia</taxon>
        <taxon>Sphingobacteriales</taxon>
        <taxon>Sphingobacteriaceae</taxon>
        <taxon>Mucilaginibacter</taxon>
    </lineage>
</organism>
<evidence type="ECO:0000313" key="3">
    <source>
        <dbReference type="Proteomes" id="UP000462014"/>
    </source>
</evidence>
<sequence>MRKCILITLLILVAVFIIPKPLKAQTISLFDGKTLNGWKRTAGTADFKVENGAIVGTSVANSGNSFLVTKEAYKDFILELDAKIESTESNSGIQVRSHFDTEGHKGKVFGKQVEIDPSARGWSGGIYDEDRRGWLYPLDLNPKAKTVFKIGQYNHFKVECIGNETKTWINNIPVAYVVDTLDREGFIGLQVHAVTSKENAGKKVYFKNIRIQASNLKPSAFPADIYVANLVPNFLTAYEQQHGWKLLFDGKTSAGWESAKGGYFPTKGWKIANGLITVLSSEGKEAANGGDIVTHKEYAAFDLSFEFNLTPGANSGVKYFVTLDEKTEGSAIGLEYQVLDDELHPDAKLGRNGDRTLASLYDLIPANKQKRFIHPIGAWNIGRVVVYPDNRVEHYLNGLKVLEYVRGSKEFKDLVAMSKYKVWPNFGEAKAGHLLLQDHGNQVSFRSIKIKELL</sequence>
<keyword evidence="3" id="KW-1185">Reference proteome</keyword>
<dbReference type="Pfam" id="PF06439">
    <property type="entry name" value="3keto-disac_hyd"/>
    <property type="match status" value="2"/>
</dbReference>
<evidence type="ECO:0000259" key="1">
    <source>
        <dbReference type="Pfam" id="PF06439"/>
    </source>
</evidence>
<dbReference type="EMBL" id="WPIK01000018">
    <property type="protein sequence ID" value="MVN23125.1"/>
    <property type="molecule type" value="Genomic_DNA"/>
</dbReference>
<name>A0A7K1T0N6_9SPHI</name>
<dbReference type="Proteomes" id="UP000462014">
    <property type="component" value="Unassembled WGS sequence"/>
</dbReference>
<feature type="domain" description="3-keto-alpha-glucoside-1,2-lyase/3-keto-2-hydroxy-glucal hydratase" evidence="1">
    <location>
        <begin position="26"/>
        <end position="212"/>
    </location>
</feature>
<protein>
    <submittedName>
        <fullName evidence="2">DUF1080 domain-containing protein</fullName>
    </submittedName>
</protein>
<dbReference type="AlphaFoldDB" id="A0A7K1T0N6"/>
<dbReference type="GO" id="GO:0016787">
    <property type="term" value="F:hydrolase activity"/>
    <property type="evidence" value="ECO:0007669"/>
    <property type="project" value="InterPro"/>
</dbReference>
<comment type="caution">
    <text evidence="2">The sequence shown here is derived from an EMBL/GenBank/DDBJ whole genome shotgun (WGS) entry which is preliminary data.</text>
</comment>
<evidence type="ECO:0000313" key="2">
    <source>
        <dbReference type="EMBL" id="MVN23125.1"/>
    </source>
</evidence>
<gene>
    <name evidence="2" type="ORF">GO621_16495</name>
</gene>
<feature type="domain" description="3-keto-alpha-glucoside-1,2-lyase/3-keto-2-hydroxy-glucal hydratase" evidence="1">
    <location>
        <begin position="243"/>
        <end position="451"/>
    </location>
</feature>